<accession>A0ABS9YBH8</accession>
<gene>
    <name evidence="1" type="ORF">MQP27_26080</name>
</gene>
<sequence length="459" mass="51152">MDQPARLTVHVGLMPPNDGKIVVCRRVNREERQVPLELQFSERATLRELAAGVLLEHIPGDPSQHYDGQWITLDSLTGLPSGSKPSSRTIETVKSSLHRVEKKINAQCGGTAAIFLSTDGNKASIPNNMRTNFGIITEYCSGAENANSYAKAIKLASTAEEFIAASMSLEYGSEEVKATKSFRALGLNLYWKPKALLISLYMGDALSNPTRKVDNYRRLLQSAENWNTDFKWDGDELVHAALFFARMESSEYDHLAAFRDYRGRTIAAKDLHDINALKRRIFRATMSSFGRGLHVYRSQPISEEFEYRSSMDRIKIYRSLLKDDGDHFLQIAMRYPNLGEISAACHDALKESMYRAGDGMNSKLLVRSLAALEVLIPARRNEVFRAILNNRAASGRDEALLSLVRSVERNGLQSILSGEAARKYPQVAEEGTKVTHLLTGVRSSRTREFGGDDAKGIAS</sequence>
<keyword evidence="2" id="KW-1185">Reference proteome</keyword>
<comment type="caution">
    <text evidence="1">The sequence shown here is derived from an EMBL/GenBank/DDBJ whole genome shotgun (WGS) entry which is preliminary data.</text>
</comment>
<reference evidence="1" key="1">
    <citation type="submission" date="2022-03" db="EMBL/GenBank/DDBJ databases">
        <title>Streptomyces 7R015 and 7R016 isolated from Barleria lupulina in Thailand.</title>
        <authorList>
            <person name="Kanchanasin P."/>
            <person name="Phongsopitanun W."/>
            <person name="Tanasupawat S."/>
        </authorList>
    </citation>
    <scope>NUCLEOTIDE SEQUENCE</scope>
    <source>
        <strain evidence="1">7R015</strain>
    </source>
</reference>
<dbReference type="EMBL" id="JALDAY010000008">
    <property type="protein sequence ID" value="MCI3274564.1"/>
    <property type="molecule type" value="Genomic_DNA"/>
</dbReference>
<evidence type="ECO:0000313" key="2">
    <source>
        <dbReference type="Proteomes" id="UP001165269"/>
    </source>
</evidence>
<evidence type="ECO:0000313" key="1">
    <source>
        <dbReference type="EMBL" id="MCI3274564.1"/>
    </source>
</evidence>
<proteinExistence type="predicted"/>
<dbReference type="RefSeq" id="WP_242768026.1">
    <property type="nucleotide sequence ID" value="NZ_JALDAY010000008.1"/>
</dbReference>
<organism evidence="1 2">
    <name type="scientific">Streptomyces cylindrosporus</name>
    <dbReference type="NCBI Taxonomy" id="2927583"/>
    <lineage>
        <taxon>Bacteria</taxon>
        <taxon>Bacillati</taxon>
        <taxon>Actinomycetota</taxon>
        <taxon>Actinomycetes</taxon>
        <taxon>Kitasatosporales</taxon>
        <taxon>Streptomycetaceae</taxon>
        <taxon>Streptomyces</taxon>
    </lineage>
</organism>
<dbReference type="Proteomes" id="UP001165269">
    <property type="component" value="Unassembled WGS sequence"/>
</dbReference>
<name>A0ABS9YBH8_9ACTN</name>
<protein>
    <submittedName>
        <fullName evidence="1">Uncharacterized protein</fullName>
    </submittedName>
</protein>